<name>A0A7D5QFU3_9EURY</name>
<dbReference type="KEGG" id="halu:HUG12_04130"/>
<dbReference type="GeneID" id="56036619"/>
<gene>
    <name evidence="3" type="ORF">HUG12_04130</name>
</gene>
<dbReference type="EMBL" id="CP058579">
    <property type="protein sequence ID" value="QLG60964.1"/>
    <property type="molecule type" value="Genomic_DNA"/>
</dbReference>
<feature type="transmembrane region" description="Helical" evidence="1">
    <location>
        <begin position="177"/>
        <end position="203"/>
    </location>
</feature>
<feature type="domain" description="DUF7847" evidence="2">
    <location>
        <begin position="5"/>
        <end position="234"/>
    </location>
</feature>
<keyword evidence="1" id="KW-0812">Transmembrane</keyword>
<feature type="transmembrane region" description="Helical" evidence="1">
    <location>
        <begin position="111"/>
        <end position="131"/>
    </location>
</feature>
<dbReference type="InterPro" id="IPR057169">
    <property type="entry name" value="DUF7847"/>
</dbReference>
<evidence type="ECO:0000313" key="4">
    <source>
        <dbReference type="Proteomes" id="UP000509626"/>
    </source>
</evidence>
<keyword evidence="1" id="KW-1133">Transmembrane helix</keyword>
<evidence type="ECO:0000259" key="2">
    <source>
        <dbReference type="Pfam" id="PF25231"/>
    </source>
</evidence>
<feature type="transmembrane region" description="Helical" evidence="1">
    <location>
        <begin position="70"/>
        <end position="90"/>
    </location>
</feature>
<keyword evidence="4" id="KW-1185">Reference proteome</keyword>
<dbReference type="Pfam" id="PF25231">
    <property type="entry name" value="DUF7847"/>
    <property type="match status" value="1"/>
</dbReference>
<protein>
    <recommendedName>
        <fullName evidence="2">DUF7847 domain-containing protein</fullName>
    </recommendedName>
</protein>
<dbReference type="OrthoDB" id="205869at2157"/>
<evidence type="ECO:0000256" key="1">
    <source>
        <dbReference type="SAM" id="Phobius"/>
    </source>
</evidence>
<dbReference type="AlphaFoldDB" id="A0A7D5QFU3"/>
<sequence>MSPTLDVGGALSYGFDRLTTRGGAILIGAYVLFQVVTQVSFQSLFAELFAGVLPAERLAQTYPLALDLPIGVSGGSTVLLLIAGSVLAVVTMRAIHDDIDRMPTADHTRRLVRTVVVMIVVSIVTFVAILIGTVFLVLPGIFLAVSLVFAQPAVVLEDAGVVEALERSWSLTAGNRIRLFALGVVIAVVAGIAGGAFSLLGIVSPTVGTLLSSIVSAIMSLFGLAVLVGAYRQLAAENGTRVPPSR</sequence>
<dbReference type="RefSeq" id="WP_179267549.1">
    <property type="nucleotide sequence ID" value="NZ_CP058579.1"/>
</dbReference>
<feature type="transmembrane region" description="Helical" evidence="1">
    <location>
        <begin position="24"/>
        <end position="50"/>
    </location>
</feature>
<feature type="transmembrane region" description="Helical" evidence="1">
    <location>
        <begin position="209"/>
        <end position="231"/>
    </location>
</feature>
<evidence type="ECO:0000313" key="3">
    <source>
        <dbReference type="EMBL" id="QLG60964.1"/>
    </source>
</evidence>
<keyword evidence="1" id="KW-0472">Membrane</keyword>
<dbReference type="Proteomes" id="UP000509626">
    <property type="component" value="Chromosome"/>
</dbReference>
<reference evidence="3 4" key="1">
    <citation type="submission" date="2020-06" db="EMBL/GenBank/DDBJ databases">
        <title>NJ-3-1, isolated from saline soil.</title>
        <authorList>
            <person name="Cui H.L."/>
            <person name="Shi X."/>
        </authorList>
    </citation>
    <scope>NUCLEOTIDE SEQUENCE [LARGE SCALE GENOMIC DNA]</scope>
    <source>
        <strain evidence="3 4">NJ-3-1</strain>
    </source>
</reference>
<proteinExistence type="predicted"/>
<organism evidence="3 4">
    <name type="scientific">Halorarum salinum</name>
    <dbReference type="NCBI Taxonomy" id="2743089"/>
    <lineage>
        <taxon>Archaea</taxon>
        <taxon>Methanobacteriati</taxon>
        <taxon>Methanobacteriota</taxon>
        <taxon>Stenosarchaea group</taxon>
        <taxon>Halobacteria</taxon>
        <taxon>Halobacteriales</taxon>
        <taxon>Haloferacaceae</taxon>
        <taxon>Halorarum</taxon>
    </lineage>
</organism>
<feature type="transmembrane region" description="Helical" evidence="1">
    <location>
        <begin position="137"/>
        <end position="156"/>
    </location>
</feature>
<accession>A0A7D5QFU3</accession>